<dbReference type="Pfam" id="PF00201">
    <property type="entry name" value="UDPGT"/>
    <property type="match status" value="1"/>
</dbReference>
<evidence type="ECO:0000313" key="2">
    <source>
        <dbReference type="EMBL" id="KAF8723260.1"/>
    </source>
</evidence>
<evidence type="ECO:0000313" key="3">
    <source>
        <dbReference type="Proteomes" id="UP000636709"/>
    </source>
</evidence>
<dbReference type="AlphaFoldDB" id="A0A835EYU6"/>
<dbReference type="Gene3D" id="3.40.50.2000">
    <property type="entry name" value="Glycogen Phosphorylase B"/>
    <property type="match status" value="2"/>
</dbReference>
<comment type="caution">
    <text evidence="2">The sequence shown here is derived from an EMBL/GenBank/DDBJ whole genome shotgun (WGS) entry which is preliminary data.</text>
</comment>
<dbReference type="SUPFAM" id="SSF53756">
    <property type="entry name" value="UDP-Glycosyltransferase/glycogen phosphorylase"/>
    <property type="match status" value="1"/>
</dbReference>
<dbReference type="FunFam" id="3.40.50.2000:FF:000257">
    <property type="entry name" value="Glycosyltransferase"/>
    <property type="match status" value="1"/>
</dbReference>
<keyword evidence="3" id="KW-1185">Reference proteome</keyword>
<dbReference type="Proteomes" id="UP000636709">
    <property type="component" value="Unassembled WGS sequence"/>
</dbReference>
<dbReference type="CDD" id="cd03784">
    <property type="entry name" value="GT1_Gtf-like"/>
    <property type="match status" value="1"/>
</dbReference>
<organism evidence="2 3">
    <name type="scientific">Digitaria exilis</name>
    <dbReference type="NCBI Taxonomy" id="1010633"/>
    <lineage>
        <taxon>Eukaryota</taxon>
        <taxon>Viridiplantae</taxon>
        <taxon>Streptophyta</taxon>
        <taxon>Embryophyta</taxon>
        <taxon>Tracheophyta</taxon>
        <taxon>Spermatophyta</taxon>
        <taxon>Magnoliopsida</taxon>
        <taxon>Liliopsida</taxon>
        <taxon>Poales</taxon>
        <taxon>Poaceae</taxon>
        <taxon>PACMAD clade</taxon>
        <taxon>Panicoideae</taxon>
        <taxon>Panicodae</taxon>
        <taxon>Paniceae</taxon>
        <taxon>Anthephorinae</taxon>
        <taxon>Digitaria</taxon>
    </lineage>
</organism>
<dbReference type="GO" id="GO:0035251">
    <property type="term" value="F:UDP-glucosyltransferase activity"/>
    <property type="evidence" value="ECO:0007669"/>
    <property type="project" value="InterPro"/>
</dbReference>
<evidence type="ECO:0000256" key="1">
    <source>
        <dbReference type="ARBA" id="ARBA00022679"/>
    </source>
</evidence>
<dbReference type="OrthoDB" id="5835829at2759"/>
<dbReference type="PANTHER" id="PTHR48049:SF84">
    <property type="entry name" value="UDP-GLYCOSYLTRANSFERASE 79A6"/>
    <property type="match status" value="1"/>
</dbReference>
<keyword evidence="1" id="KW-0808">Transferase</keyword>
<name>A0A835EYU6_9POAL</name>
<dbReference type="PANTHER" id="PTHR48049">
    <property type="entry name" value="GLYCOSYLTRANSFERASE"/>
    <property type="match status" value="1"/>
</dbReference>
<dbReference type="InterPro" id="IPR050481">
    <property type="entry name" value="UDP-glycosyltransf_plant"/>
</dbReference>
<proteinExistence type="predicted"/>
<reference evidence="2" key="1">
    <citation type="submission" date="2020-07" db="EMBL/GenBank/DDBJ databases">
        <title>Genome sequence and genetic diversity analysis of an under-domesticated orphan crop, white fonio (Digitaria exilis).</title>
        <authorList>
            <person name="Bennetzen J.L."/>
            <person name="Chen S."/>
            <person name="Ma X."/>
            <person name="Wang X."/>
            <person name="Yssel A.E.J."/>
            <person name="Chaluvadi S.R."/>
            <person name="Johnson M."/>
            <person name="Gangashetty P."/>
            <person name="Hamidou F."/>
            <person name="Sanogo M.D."/>
            <person name="Zwaenepoel A."/>
            <person name="Wallace J."/>
            <person name="Van De Peer Y."/>
            <person name="Van Deynze A."/>
        </authorList>
    </citation>
    <scope>NUCLEOTIDE SEQUENCE</scope>
    <source>
        <tissue evidence="2">Leaves</tissue>
    </source>
</reference>
<protein>
    <submittedName>
        <fullName evidence="2">Uncharacterized protein</fullName>
    </submittedName>
</protein>
<sequence>MSGVENGSAAAAGHIVMFPWLAFGHISPFAQLTRMLVSVDGGFFRVTFLTAAGNVPRVAAMLAEAASSVTVVPLDLPHVSCLPAGASSTAELSADGAELLKIAVDATRPQVAALLAELRPDAVVFDFAMPWVCDVATPLGVKALFFNVYSAATFAFIFVPARCPGGLLPSVHDIAAAPVGFPSDSALATIPAYQAADLSYAFQRFYGMPNVYDRFLACFKGSAGVVMKTCTEMEGPYINYLSAQIGKPLLLAGPVVPEPPQGELEERWSSWLSSFPNNAVVFASFGSETFLSVAAATELLLGLEATNRPFLVVLNFPKGADTESEFRARIPPGLEERVKGRGVLHTGWVQQQQILRHPSVGCYVNHSGFSSVVEGLIAGCRLVLLPMKTDQYINAAVFARELHIGVEVARRSEDGWFGRDDVRDAVAAAMAPGGEGEGMKWREFFLDDAVQKGFAAEFLRELKGLLRATGPNNYN</sequence>
<dbReference type="InterPro" id="IPR002213">
    <property type="entry name" value="UDP_glucos_trans"/>
</dbReference>
<accession>A0A835EYU6</accession>
<gene>
    <name evidence="2" type="ORF">HU200_021776</name>
</gene>
<dbReference type="EMBL" id="JACEFO010001668">
    <property type="protein sequence ID" value="KAF8723260.1"/>
    <property type="molecule type" value="Genomic_DNA"/>
</dbReference>